<keyword evidence="4" id="KW-1185">Reference proteome</keyword>
<keyword evidence="2" id="KW-0472">Membrane</keyword>
<evidence type="ECO:0000313" key="3">
    <source>
        <dbReference type="EMBL" id="GIF01658.1"/>
    </source>
</evidence>
<sequence length="320" mass="32878">MASGNDQDDPAGWPAPRNSWLTGPPPGGGGNAPRRVPPLHPGVSHRQADDADDSSLRARWTLALAVMGSVLLLGGTVLFWRHDDSVSAPPPLVLPGPWEPPVAAPTGPVLPGLSLSSSSPSPESIPVATRPSPAPTKAKPVTPTLSVSRAAVPATVNLAALGTRDWVHWGLSGPTSLNRKSGGTGEIRDLGGSGPRGRYDNNPQRFTWTGGTPTTSAGPTPTGLYVCQAGGGFTISAAASPTTRTLRFYAGVWAARGALTATLAGRTATASLENAQTNGTAVFVIRFRAPAGETLRVSWNVAVQHHPTCGNVDIQAATLS</sequence>
<feature type="region of interest" description="Disordered" evidence="1">
    <location>
        <begin position="173"/>
        <end position="219"/>
    </location>
</feature>
<feature type="compositionally biased region" description="Low complexity" evidence="1">
    <location>
        <begin position="207"/>
        <end position="219"/>
    </location>
</feature>
<name>A0A919K921_9ACTN</name>
<feature type="compositionally biased region" description="Low complexity" evidence="1">
    <location>
        <begin position="110"/>
        <end position="124"/>
    </location>
</feature>
<organism evidence="3 4">
    <name type="scientific">Paractinoplanes rishiriensis</name>
    <dbReference type="NCBI Taxonomy" id="1050105"/>
    <lineage>
        <taxon>Bacteria</taxon>
        <taxon>Bacillati</taxon>
        <taxon>Actinomycetota</taxon>
        <taxon>Actinomycetes</taxon>
        <taxon>Micromonosporales</taxon>
        <taxon>Micromonosporaceae</taxon>
        <taxon>Paractinoplanes</taxon>
    </lineage>
</organism>
<dbReference type="EMBL" id="BOMV01000109">
    <property type="protein sequence ID" value="GIF01658.1"/>
    <property type="molecule type" value="Genomic_DNA"/>
</dbReference>
<keyword evidence="2" id="KW-0812">Transmembrane</keyword>
<feature type="transmembrane region" description="Helical" evidence="2">
    <location>
        <begin position="60"/>
        <end position="80"/>
    </location>
</feature>
<feature type="region of interest" description="Disordered" evidence="1">
    <location>
        <begin position="109"/>
        <end position="142"/>
    </location>
</feature>
<dbReference type="RefSeq" id="WP_203790495.1">
    <property type="nucleotide sequence ID" value="NZ_BOMV01000109.1"/>
</dbReference>
<proteinExistence type="predicted"/>
<protein>
    <submittedName>
        <fullName evidence="3">Uncharacterized protein</fullName>
    </submittedName>
</protein>
<feature type="region of interest" description="Disordered" evidence="1">
    <location>
        <begin position="1"/>
        <end position="51"/>
    </location>
</feature>
<reference evidence="3" key="1">
    <citation type="submission" date="2021-01" db="EMBL/GenBank/DDBJ databases">
        <title>Whole genome shotgun sequence of Actinoplanes rishiriensis NBRC 108556.</title>
        <authorList>
            <person name="Komaki H."/>
            <person name="Tamura T."/>
        </authorList>
    </citation>
    <scope>NUCLEOTIDE SEQUENCE</scope>
    <source>
        <strain evidence="3">NBRC 108556</strain>
    </source>
</reference>
<evidence type="ECO:0000256" key="1">
    <source>
        <dbReference type="SAM" id="MobiDB-lite"/>
    </source>
</evidence>
<dbReference type="AlphaFoldDB" id="A0A919K921"/>
<accession>A0A919K921</accession>
<evidence type="ECO:0000256" key="2">
    <source>
        <dbReference type="SAM" id="Phobius"/>
    </source>
</evidence>
<comment type="caution">
    <text evidence="3">The sequence shown here is derived from an EMBL/GenBank/DDBJ whole genome shotgun (WGS) entry which is preliminary data.</text>
</comment>
<keyword evidence="2" id="KW-1133">Transmembrane helix</keyword>
<evidence type="ECO:0000313" key="4">
    <source>
        <dbReference type="Proteomes" id="UP000636960"/>
    </source>
</evidence>
<dbReference type="Proteomes" id="UP000636960">
    <property type="component" value="Unassembled WGS sequence"/>
</dbReference>
<gene>
    <name evidence="3" type="ORF">Ari01nite_91220</name>
</gene>